<dbReference type="Pfam" id="PF13193">
    <property type="entry name" value="AMP-binding_C"/>
    <property type="match status" value="2"/>
</dbReference>
<sequence length="2230" mass="236197">MNAMPDQSLSFGQEHMWFLDRLDPGDASHNVLSASRLYGEVDAGLLDRALGEVVARHEQLRSRFPSHDGLPVQVVDPPGRIRLEVVDRTAIPAGRWDEEAATLLSEWTNGSFDLAEGPLLRVRLIAFGPRDHVLCVVAHHIVCDGWSFGVLIGELTALYTAFLDGKPSPLPPPPCGYGDFVAEQRLMLDGDEAAESLAYWRRELTGAAPLELPTDRPRPAVRGTRGASHQVPLPRDLVEGVQRFARAERCTPFMVFLAAYQLLLAGRSGADDVSVGSVAASRDRVEYEAVIGHFVTTLVFRGDLSGDPAFRALLRQTRRKVMGAFQHRRVPAERALEGSDAARDLSRNPLFQTVFVLHSMGDADLALPGVRVEMADSGFHASPYDLALQIFNAGDDHRMMLTYSTDLFDAETVAGYARDYQTLLERLVEEPEARLSHLLAPRGEERRVLVEDLNRTGRPLPAVPAMVTMFEERARATPDAPAVVAGDTVLRYAELDAAAERLAARLRAGGAGLGELVAVSLPRSADMVVGLLAVMKTGAAYLPVDADYPPARVALVLQDADPALLLTHGSLAGHLPAGRARVILVDAPGGAGDVDQETAAAEPPEGFPARARRAADPAYVLYTSGSTGRPKGVVVPNGALVNFLVAMRDLLDADPGTPAPGDRPGHGDLPASGDRPASGDHPGHEDRPGLAGHAAPAAPPGTGRDEVWLALTSLSFDISALELYLPLVTGGTVVVADGETARDGARLARLIRDTGVTHVQATPSGWWPLLDAGFDDERLTALVGGEALPLAQAVRLRARVRRLINVYGPTETTIWSTAWDVPENPTRVRIGRPIANTRVHVMGRNAELAPAGAPGELLIGGDGLADGYLRRPGLTADRFVPDPFGPPGARLYRTGDVVRRHPDGTLEYLGRSDNQVKLRGHRIELGEVESVVEEHPGVRQAVVAVRDELLVAYVVGDAAPEDLRAAVAERLPSWMTPTVFVTLDSLPLTPNGKIDRRALPAPGPSRRERAATPPRTPAERLVASTFAEVLGRNDVDALDDFFTLGGHSLLAIKTVARLGDALGVDLPVRELFLRPAVADLAAVLETLTGRRAVPLRRREPGAVVPLSAAQERLWFLHRLDPADASYSMYLVRRLRGPLDREALRGALGVLAARHESLRTRFPHEDGLPRTVVEPPGPVPLEELDLSHLPADRREAEARAATAARVNAPLDLEAAPPLRWTLLTLGAGDHVLCGVVHHILGDGWSLNVMFEELTLLYDARVRGTDAGLPEPPVQYGDFALWQRRREALGAGEESLAYWRDRLAGVPALDLPTDRPRSAGAGHGGAFHPLRIPGDLAARLEELARSRGATLFMLLLAAYQVLLSRHSGQHDFAVGSPTAGRDRVELEPVVGYFTNTLVLRADLSGDPSFGDLLARTATTVLGAMEHQEVPFERLLPALEIERDPTRTPLFQTMMILHSQDADTGPGGRFGGLSAEPFEHGYAQAKFDLMLEAWRGPGSLSLVFGYDTGLFTAATVAAMAGRLEVLLRALPSLADTPVSALPVLTAEDEALLARAADGGPAGTVSVPEEVARAVRLHPGATAVECGGSTLSYAGLDARVAALAALLRERGVSAGDVVGVCLGRTADTVPALLAVWRAGAAYLPLDPAYPAERLAFLVGDSGAAAVVTTAGHAVRLPPGVPTVVLDDAGDGGSATGAWAGTEDDTGAETGAGTESEAGAETGAENGTGAKPEAEAETEAETGELGGGTGAEAGAEGRGGENGPGVGRVPMPGEAAYLIYTSGSTGVPKGVVATHGGLAARVSWMREHYGLGPGDRVVQFASLSFDTHAEEIYPALAAGACVVMLPDGAATLPDLLASPRGNEITVLDLPTAYWHRLVETIDEVAWPASLRLVVLGGEQVHGTHVARWRERFGDRVRLVNTYGPTEATVIATAAELTGAGATGSARENAAMGDAAGTDGETPPIGRPIGGATAWILDPAGRPVPPGAPGELCLGGPGITLGYHRRPGQTAERFLPDPSGPPGSRLYRSGDRARLRPDGRIEFLGRLDAQVKVRGHRIEPGEIETRLLAHPKVSRAAVVARGDVLAAYVVGGGTAEELRAHLSSVLPRHLVPDAWVWLDTLPLTVSGKVDVAALPAPGPQAGAGHVPPRTDTEELVAEVWAEVLGLERVGALDDFFALGGHSLLAVRLVSRLRAETGVEVPIRTLFANATVETLALALEDLVAEALAELEPDGPTG</sequence>
<dbReference type="GO" id="GO:0043041">
    <property type="term" value="P:amino acid activation for nonribosomal peptide biosynthetic process"/>
    <property type="evidence" value="ECO:0007669"/>
    <property type="project" value="TreeGrafter"/>
</dbReference>
<organism evidence="6 7">
    <name type="scientific">Streptosporangium carneum</name>
    <dbReference type="NCBI Taxonomy" id="47481"/>
    <lineage>
        <taxon>Bacteria</taxon>
        <taxon>Bacillati</taxon>
        <taxon>Actinomycetota</taxon>
        <taxon>Actinomycetes</taxon>
        <taxon>Streptosporangiales</taxon>
        <taxon>Streptosporangiaceae</taxon>
        <taxon>Streptosporangium</taxon>
    </lineage>
</organism>
<dbReference type="SMART" id="SM00823">
    <property type="entry name" value="PKS_PP"/>
    <property type="match status" value="2"/>
</dbReference>
<dbReference type="GO" id="GO:0031177">
    <property type="term" value="F:phosphopantetheine binding"/>
    <property type="evidence" value="ECO:0007669"/>
    <property type="project" value="InterPro"/>
</dbReference>
<dbReference type="GO" id="GO:0009366">
    <property type="term" value="C:enterobactin synthetase complex"/>
    <property type="evidence" value="ECO:0007669"/>
    <property type="project" value="TreeGrafter"/>
</dbReference>
<dbReference type="GO" id="GO:0008610">
    <property type="term" value="P:lipid biosynthetic process"/>
    <property type="evidence" value="ECO:0007669"/>
    <property type="project" value="UniProtKB-ARBA"/>
</dbReference>
<dbReference type="Gene3D" id="3.40.50.12780">
    <property type="entry name" value="N-terminal domain of ligase-like"/>
    <property type="match status" value="1"/>
</dbReference>
<dbReference type="FunFam" id="3.40.50.980:FF:000001">
    <property type="entry name" value="Non-ribosomal peptide synthetase"/>
    <property type="match status" value="1"/>
</dbReference>
<protein>
    <recommendedName>
        <fullName evidence="5">Carrier domain-containing protein</fullName>
    </recommendedName>
</protein>
<dbReference type="InterPro" id="IPR001242">
    <property type="entry name" value="Condensation_dom"/>
</dbReference>
<dbReference type="InterPro" id="IPR020845">
    <property type="entry name" value="AMP-binding_CS"/>
</dbReference>
<evidence type="ECO:0000256" key="1">
    <source>
        <dbReference type="ARBA" id="ARBA00001957"/>
    </source>
</evidence>
<dbReference type="GO" id="GO:0072330">
    <property type="term" value="P:monocarboxylic acid biosynthetic process"/>
    <property type="evidence" value="ECO:0007669"/>
    <property type="project" value="UniProtKB-ARBA"/>
</dbReference>
<dbReference type="InterPro" id="IPR010071">
    <property type="entry name" value="AA_adenyl_dom"/>
</dbReference>
<keyword evidence="3" id="KW-0597">Phosphoprotein</keyword>
<gene>
    <name evidence="6" type="ORF">GCM10017600_43590</name>
</gene>
<dbReference type="NCBIfam" id="TIGR01733">
    <property type="entry name" value="AA-adenyl-dom"/>
    <property type="match status" value="1"/>
</dbReference>
<evidence type="ECO:0000313" key="7">
    <source>
        <dbReference type="Proteomes" id="UP001143474"/>
    </source>
</evidence>
<dbReference type="Gene3D" id="3.40.50.1820">
    <property type="entry name" value="alpha/beta hydrolase"/>
    <property type="match status" value="1"/>
</dbReference>
<dbReference type="FunFam" id="1.10.1200.10:FF:000005">
    <property type="entry name" value="Nonribosomal peptide synthetase 1"/>
    <property type="match status" value="1"/>
</dbReference>
<dbReference type="FunFam" id="1.10.1200.10:FF:000016">
    <property type="entry name" value="Non-ribosomal peptide synthase"/>
    <property type="match status" value="1"/>
</dbReference>
<dbReference type="InterPro" id="IPR000873">
    <property type="entry name" value="AMP-dep_synth/lig_dom"/>
</dbReference>
<dbReference type="Gene3D" id="3.30.559.30">
    <property type="entry name" value="Nonribosomal peptide synthetase, condensation domain"/>
    <property type="match status" value="2"/>
</dbReference>
<dbReference type="Proteomes" id="UP001143474">
    <property type="component" value="Unassembled WGS sequence"/>
</dbReference>
<dbReference type="InterPro" id="IPR036736">
    <property type="entry name" value="ACP-like_sf"/>
</dbReference>
<feature type="compositionally biased region" description="Basic and acidic residues" evidence="4">
    <location>
        <begin position="677"/>
        <end position="688"/>
    </location>
</feature>
<evidence type="ECO:0000259" key="5">
    <source>
        <dbReference type="PROSITE" id="PS50075"/>
    </source>
</evidence>
<dbReference type="InterPro" id="IPR029058">
    <property type="entry name" value="AB_hydrolase_fold"/>
</dbReference>
<proteinExistence type="predicted"/>
<dbReference type="PROSITE" id="PS00455">
    <property type="entry name" value="AMP_BINDING"/>
    <property type="match status" value="2"/>
</dbReference>
<dbReference type="SUPFAM" id="SSF52777">
    <property type="entry name" value="CoA-dependent acyltransferases"/>
    <property type="match status" value="4"/>
</dbReference>
<dbReference type="RefSeq" id="WP_271219350.1">
    <property type="nucleotide sequence ID" value="NZ_BAAAVD010000008.1"/>
</dbReference>
<dbReference type="InterPro" id="IPR023213">
    <property type="entry name" value="CAT-like_dom_sf"/>
</dbReference>
<dbReference type="Gene3D" id="3.30.559.10">
    <property type="entry name" value="Chloramphenicol acetyltransferase-like domain"/>
    <property type="match status" value="2"/>
</dbReference>
<dbReference type="CDD" id="cd05930">
    <property type="entry name" value="A_NRPS"/>
    <property type="match status" value="1"/>
</dbReference>
<name>A0A9W6I3E3_9ACTN</name>
<accession>A0A9W6I3E3</accession>
<feature type="region of interest" description="Disordered" evidence="4">
    <location>
        <begin position="2004"/>
        <end position="2024"/>
    </location>
</feature>
<dbReference type="EMBL" id="BSEV01000009">
    <property type="protein sequence ID" value="GLK10953.1"/>
    <property type="molecule type" value="Genomic_DNA"/>
</dbReference>
<feature type="domain" description="Carrier" evidence="5">
    <location>
        <begin position="1013"/>
        <end position="1088"/>
    </location>
</feature>
<feature type="region of interest" description="Disordered" evidence="4">
    <location>
        <begin position="1681"/>
        <end position="1763"/>
    </location>
</feature>
<reference evidence="6" key="2">
    <citation type="submission" date="2023-01" db="EMBL/GenBank/DDBJ databases">
        <authorList>
            <person name="Sun Q."/>
            <person name="Evtushenko L."/>
        </authorList>
    </citation>
    <scope>NUCLEOTIDE SEQUENCE</scope>
    <source>
        <strain evidence="6">VKM Ac-2007</strain>
    </source>
</reference>
<dbReference type="InterPro" id="IPR009081">
    <property type="entry name" value="PP-bd_ACP"/>
</dbReference>
<dbReference type="InterPro" id="IPR045851">
    <property type="entry name" value="AMP-bd_C_sf"/>
</dbReference>
<dbReference type="SUPFAM" id="SSF47336">
    <property type="entry name" value="ACP-like"/>
    <property type="match status" value="2"/>
</dbReference>
<dbReference type="GO" id="GO:0009239">
    <property type="term" value="P:enterobactin biosynthetic process"/>
    <property type="evidence" value="ECO:0007669"/>
    <property type="project" value="TreeGrafter"/>
</dbReference>
<evidence type="ECO:0000256" key="3">
    <source>
        <dbReference type="ARBA" id="ARBA00022553"/>
    </source>
</evidence>
<dbReference type="Gene3D" id="3.30.300.30">
    <property type="match status" value="2"/>
</dbReference>
<dbReference type="CDD" id="cd19531">
    <property type="entry name" value="LCL_NRPS-like"/>
    <property type="match status" value="2"/>
</dbReference>
<keyword evidence="2" id="KW-0596">Phosphopantetheine</keyword>
<keyword evidence="7" id="KW-1185">Reference proteome</keyword>
<dbReference type="Gene3D" id="2.30.38.10">
    <property type="entry name" value="Luciferase, Domain 3"/>
    <property type="match status" value="1"/>
</dbReference>
<feature type="region of interest" description="Disordered" evidence="4">
    <location>
        <begin position="992"/>
        <end position="1017"/>
    </location>
</feature>
<dbReference type="InterPro" id="IPR025110">
    <property type="entry name" value="AMP-bd_C"/>
</dbReference>
<dbReference type="Gene3D" id="3.40.50.980">
    <property type="match status" value="5"/>
</dbReference>
<dbReference type="GO" id="GO:0047527">
    <property type="term" value="F:2,3-dihydroxybenzoate-serine ligase activity"/>
    <property type="evidence" value="ECO:0007669"/>
    <property type="project" value="TreeGrafter"/>
</dbReference>
<dbReference type="InterPro" id="IPR020806">
    <property type="entry name" value="PKS_PP-bd"/>
</dbReference>
<dbReference type="PROSITE" id="PS00012">
    <property type="entry name" value="PHOSPHOPANTETHEINE"/>
    <property type="match status" value="2"/>
</dbReference>
<reference evidence="6" key="1">
    <citation type="journal article" date="2014" name="Int. J. Syst. Evol. Microbiol.">
        <title>Complete genome sequence of Corynebacterium casei LMG S-19264T (=DSM 44701T), isolated from a smear-ripened cheese.</title>
        <authorList>
            <consortium name="US DOE Joint Genome Institute (JGI-PGF)"/>
            <person name="Walter F."/>
            <person name="Albersmeier A."/>
            <person name="Kalinowski J."/>
            <person name="Ruckert C."/>
        </authorList>
    </citation>
    <scope>NUCLEOTIDE SEQUENCE</scope>
    <source>
        <strain evidence="6">VKM Ac-2007</strain>
    </source>
</reference>
<dbReference type="InterPro" id="IPR042099">
    <property type="entry name" value="ANL_N_sf"/>
</dbReference>
<feature type="compositionally biased region" description="Low complexity" evidence="4">
    <location>
        <begin position="689"/>
        <end position="701"/>
    </location>
</feature>
<evidence type="ECO:0000256" key="4">
    <source>
        <dbReference type="SAM" id="MobiDB-lite"/>
    </source>
</evidence>
<feature type="compositionally biased region" description="Low complexity" evidence="4">
    <location>
        <begin position="1703"/>
        <end position="1726"/>
    </location>
</feature>
<evidence type="ECO:0000256" key="2">
    <source>
        <dbReference type="ARBA" id="ARBA00022450"/>
    </source>
</evidence>
<dbReference type="Pfam" id="PF00501">
    <property type="entry name" value="AMP-binding"/>
    <property type="match status" value="3"/>
</dbReference>
<dbReference type="Pfam" id="PF00550">
    <property type="entry name" value="PP-binding"/>
    <property type="match status" value="2"/>
</dbReference>
<dbReference type="PANTHER" id="PTHR45527">
    <property type="entry name" value="NONRIBOSOMAL PEPTIDE SYNTHETASE"/>
    <property type="match status" value="1"/>
</dbReference>
<dbReference type="Gene3D" id="1.10.1200.10">
    <property type="entry name" value="ACP-like"/>
    <property type="match status" value="1"/>
</dbReference>
<feature type="domain" description="Carrier" evidence="5">
    <location>
        <begin position="2141"/>
        <end position="2216"/>
    </location>
</feature>
<feature type="region of interest" description="Disordered" evidence="4">
    <location>
        <begin position="654"/>
        <end position="701"/>
    </location>
</feature>
<feature type="compositionally biased region" description="Gly residues" evidence="4">
    <location>
        <begin position="1739"/>
        <end position="1761"/>
    </location>
</feature>
<evidence type="ECO:0000313" key="6">
    <source>
        <dbReference type="EMBL" id="GLK10953.1"/>
    </source>
</evidence>
<dbReference type="SUPFAM" id="SSF56801">
    <property type="entry name" value="Acetyl-CoA synthetase-like"/>
    <property type="match status" value="2"/>
</dbReference>
<comment type="cofactor">
    <cofactor evidence="1">
        <name>pantetheine 4'-phosphate</name>
        <dbReference type="ChEBI" id="CHEBI:47942"/>
    </cofactor>
</comment>
<dbReference type="GO" id="GO:0005829">
    <property type="term" value="C:cytosol"/>
    <property type="evidence" value="ECO:0007669"/>
    <property type="project" value="TreeGrafter"/>
</dbReference>
<comment type="caution">
    <text evidence="6">The sequence shown here is derived from an EMBL/GenBank/DDBJ whole genome shotgun (WGS) entry which is preliminary data.</text>
</comment>
<dbReference type="Pfam" id="PF00668">
    <property type="entry name" value="Condensation"/>
    <property type="match status" value="2"/>
</dbReference>
<dbReference type="InterPro" id="IPR006162">
    <property type="entry name" value="Ppantetheine_attach_site"/>
</dbReference>
<dbReference type="FunFam" id="2.30.38.10:FF:000001">
    <property type="entry name" value="Non-ribosomal peptide synthetase PvdI"/>
    <property type="match status" value="1"/>
</dbReference>
<dbReference type="PROSITE" id="PS50075">
    <property type="entry name" value="CARRIER"/>
    <property type="match status" value="2"/>
</dbReference>
<dbReference type="PANTHER" id="PTHR45527:SF1">
    <property type="entry name" value="FATTY ACID SYNTHASE"/>
    <property type="match status" value="1"/>
</dbReference>